<sequence length="150" mass="17126">MIQDYCWIMLLLGRISLPLVDTVWVRKITSISETGHNIIIVTFDPNSNVIFVFSTSLLSCLFKIAVVELVNIVNPFFFFSVTVTFTFNMSQDQNLSCICYMQCKLDAETCSFFCHSYLIPKIFRCLPCLANICNMVVMLLCITVTLFVTN</sequence>
<keyword evidence="3" id="KW-1185">Reference proteome</keyword>
<name>A0AAE0TAG7_9BIVA</name>
<protein>
    <submittedName>
        <fullName evidence="2">Uncharacterized protein</fullName>
    </submittedName>
</protein>
<evidence type="ECO:0000256" key="1">
    <source>
        <dbReference type="SAM" id="Phobius"/>
    </source>
</evidence>
<gene>
    <name evidence="2" type="ORF">CHS0354_037957</name>
</gene>
<reference evidence="2" key="2">
    <citation type="journal article" date="2021" name="Genome Biol. Evol.">
        <title>Developing a high-quality reference genome for a parasitic bivalve with doubly uniparental inheritance (Bivalvia: Unionida).</title>
        <authorList>
            <person name="Smith C.H."/>
        </authorList>
    </citation>
    <scope>NUCLEOTIDE SEQUENCE</scope>
    <source>
        <strain evidence="2">CHS0354</strain>
        <tissue evidence="2">Mantle</tissue>
    </source>
</reference>
<keyword evidence="1" id="KW-1133">Transmembrane helix</keyword>
<proteinExistence type="predicted"/>
<accession>A0AAE0TAG7</accession>
<evidence type="ECO:0000313" key="2">
    <source>
        <dbReference type="EMBL" id="KAK3606280.1"/>
    </source>
</evidence>
<reference evidence="2" key="3">
    <citation type="submission" date="2023-05" db="EMBL/GenBank/DDBJ databases">
        <authorList>
            <person name="Smith C.H."/>
        </authorList>
    </citation>
    <scope>NUCLEOTIDE SEQUENCE</scope>
    <source>
        <strain evidence="2">CHS0354</strain>
        <tissue evidence="2">Mantle</tissue>
    </source>
</reference>
<comment type="caution">
    <text evidence="2">The sequence shown here is derived from an EMBL/GenBank/DDBJ whole genome shotgun (WGS) entry which is preliminary data.</text>
</comment>
<organism evidence="2 3">
    <name type="scientific">Potamilus streckersoni</name>
    <dbReference type="NCBI Taxonomy" id="2493646"/>
    <lineage>
        <taxon>Eukaryota</taxon>
        <taxon>Metazoa</taxon>
        <taxon>Spiralia</taxon>
        <taxon>Lophotrochozoa</taxon>
        <taxon>Mollusca</taxon>
        <taxon>Bivalvia</taxon>
        <taxon>Autobranchia</taxon>
        <taxon>Heteroconchia</taxon>
        <taxon>Palaeoheterodonta</taxon>
        <taxon>Unionida</taxon>
        <taxon>Unionoidea</taxon>
        <taxon>Unionidae</taxon>
        <taxon>Ambleminae</taxon>
        <taxon>Lampsilini</taxon>
        <taxon>Potamilus</taxon>
    </lineage>
</organism>
<reference evidence="2" key="1">
    <citation type="journal article" date="2021" name="Genome Biol. Evol.">
        <title>A High-Quality Reference Genome for a Parasitic Bivalve with Doubly Uniparental Inheritance (Bivalvia: Unionida).</title>
        <authorList>
            <person name="Smith C.H."/>
        </authorList>
    </citation>
    <scope>NUCLEOTIDE SEQUENCE</scope>
    <source>
        <strain evidence="2">CHS0354</strain>
    </source>
</reference>
<keyword evidence="1" id="KW-0472">Membrane</keyword>
<keyword evidence="1" id="KW-0812">Transmembrane</keyword>
<feature type="transmembrane region" description="Helical" evidence="1">
    <location>
        <begin position="128"/>
        <end position="148"/>
    </location>
</feature>
<evidence type="ECO:0000313" key="3">
    <source>
        <dbReference type="Proteomes" id="UP001195483"/>
    </source>
</evidence>
<dbReference type="Proteomes" id="UP001195483">
    <property type="component" value="Unassembled WGS sequence"/>
</dbReference>
<dbReference type="AlphaFoldDB" id="A0AAE0TAG7"/>
<dbReference type="EMBL" id="JAEAOA010002216">
    <property type="protein sequence ID" value="KAK3606280.1"/>
    <property type="molecule type" value="Genomic_DNA"/>
</dbReference>